<dbReference type="InterPro" id="IPR016181">
    <property type="entry name" value="Acyl_CoA_acyltransferase"/>
</dbReference>
<dbReference type="EMBL" id="JNOM01000031">
    <property type="protein sequence ID" value="KNG89431.1"/>
    <property type="molecule type" value="Genomic_DNA"/>
</dbReference>
<dbReference type="AlphaFoldDB" id="A0A0L1JCF4"/>
<dbReference type="GO" id="GO:0016747">
    <property type="term" value="F:acyltransferase activity, transferring groups other than amino-acyl groups"/>
    <property type="evidence" value="ECO:0007669"/>
    <property type="project" value="InterPro"/>
</dbReference>
<dbReference type="Gene3D" id="3.40.630.30">
    <property type="match status" value="1"/>
</dbReference>
<dbReference type="PROSITE" id="PS51186">
    <property type="entry name" value="GNAT"/>
    <property type="match status" value="1"/>
</dbReference>
<dbReference type="InterPro" id="IPR000182">
    <property type="entry name" value="GNAT_dom"/>
</dbReference>
<keyword evidence="3" id="KW-1185">Reference proteome</keyword>
<evidence type="ECO:0000313" key="2">
    <source>
        <dbReference type="EMBL" id="KNG89431.1"/>
    </source>
</evidence>
<dbReference type="GeneID" id="26804936"/>
<name>A0A0L1JCF4_ASPN3</name>
<comment type="caution">
    <text evidence="2">The sequence shown here is derived from an EMBL/GenBank/DDBJ whole genome shotgun (WGS) entry which is preliminary data.</text>
</comment>
<dbReference type="OrthoDB" id="2821191at2759"/>
<dbReference type="RefSeq" id="XP_015410354.1">
    <property type="nucleotide sequence ID" value="XM_015548389.1"/>
</dbReference>
<reference evidence="2 3" key="1">
    <citation type="submission" date="2014-06" db="EMBL/GenBank/DDBJ databases">
        <title>The Genome of the Aflatoxigenic Filamentous Fungus Aspergillus nomius.</title>
        <authorList>
            <person name="Moore M.G."/>
            <person name="Shannon B.M."/>
            <person name="Brian M.M."/>
        </authorList>
    </citation>
    <scope>NUCLEOTIDE SEQUENCE [LARGE SCALE GENOMIC DNA]</scope>
    <source>
        <strain evidence="2 3">NRRL 13137</strain>
    </source>
</reference>
<dbReference type="Proteomes" id="UP000037505">
    <property type="component" value="Unassembled WGS sequence"/>
</dbReference>
<evidence type="ECO:0000259" key="1">
    <source>
        <dbReference type="PROSITE" id="PS51186"/>
    </source>
</evidence>
<evidence type="ECO:0000313" key="3">
    <source>
        <dbReference type="Proteomes" id="UP000037505"/>
    </source>
</evidence>
<feature type="domain" description="N-acetyltransferase" evidence="1">
    <location>
        <begin position="68"/>
        <end position="230"/>
    </location>
</feature>
<proteinExistence type="predicted"/>
<gene>
    <name evidence="2" type="ORF">ANOM_003132</name>
</gene>
<organism evidence="2 3">
    <name type="scientific">Aspergillus nomiae NRRL (strain ATCC 15546 / NRRL 13137 / CBS 260.88 / M93)</name>
    <dbReference type="NCBI Taxonomy" id="1509407"/>
    <lineage>
        <taxon>Eukaryota</taxon>
        <taxon>Fungi</taxon>
        <taxon>Dikarya</taxon>
        <taxon>Ascomycota</taxon>
        <taxon>Pezizomycotina</taxon>
        <taxon>Eurotiomycetes</taxon>
        <taxon>Eurotiomycetidae</taxon>
        <taxon>Eurotiales</taxon>
        <taxon>Aspergillaceae</taxon>
        <taxon>Aspergillus</taxon>
        <taxon>Aspergillus subgen. Circumdati</taxon>
    </lineage>
</organism>
<accession>A0A0L1JCF4</accession>
<dbReference type="SUPFAM" id="SSF55729">
    <property type="entry name" value="Acyl-CoA N-acyltransferases (Nat)"/>
    <property type="match status" value="1"/>
</dbReference>
<protein>
    <recommendedName>
        <fullName evidence="1">N-acetyltransferase domain-containing protein</fullName>
    </recommendedName>
</protein>
<sequence length="230" mass="26012">MATSAEFLVRDAGTVDGDDQFVVAAFDAAIPYLTSIGSHEQWGTTPFSHREGWVDETVQQIKDSKSATPQSDANKNGVLRIFIVEKECHADDPERVDTHPAHYRVSSDRRRYLSLGFAFVRENWIPGYIESQKHLQVPDSERESNIYLEVMVTDSRVGSLRRGAGSALIQGIRDYGHQTQKKAFWLDGWAGNDKKLIRYYEQQGFQVVGDFSLPRANTAPWVGTLMRMDI</sequence>